<gene>
    <name evidence="11" type="ORF">N9A08_10775</name>
</gene>
<reference evidence="11" key="1">
    <citation type="submission" date="2022-09" db="EMBL/GenBank/DDBJ databases">
        <authorList>
            <person name="Li D."/>
            <person name="Cheng J."/>
            <person name="Li Y."/>
        </authorList>
    </citation>
    <scope>NUCLEOTIDE SEQUENCE</scope>
    <source>
        <strain evidence="11">DL</strain>
    </source>
</reference>
<organism evidence="11 12">
    <name type="scientific">Arthrobacter koreensis</name>
    <dbReference type="NCBI Taxonomy" id="199136"/>
    <lineage>
        <taxon>Bacteria</taxon>
        <taxon>Bacillati</taxon>
        <taxon>Actinomycetota</taxon>
        <taxon>Actinomycetes</taxon>
        <taxon>Micrococcales</taxon>
        <taxon>Micrococcaceae</taxon>
        <taxon>Arthrobacter</taxon>
    </lineage>
</organism>
<dbReference type="GeneID" id="95605782"/>
<keyword evidence="7" id="KW-0274">FAD</keyword>
<evidence type="ECO:0000256" key="3">
    <source>
        <dbReference type="ARBA" id="ARBA00016337"/>
    </source>
</evidence>
<proteinExistence type="predicted"/>
<evidence type="ECO:0000256" key="1">
    <source>
        <dbReference type="ARBA" id="ARBA00001946"/>
    </source>
</evidence>
<name>A0ABY6FQJ3_9MICC</name>
<dbReference type="PANTHER" id="PTHR30040">
    <property type="entry name" value="THIAMINE BIOSYNTHESIS LIPOPROTEIN APBE"/>
    <property type="match status" value="1"/>
</dbReference>
<dbReference type="RefSeq" id="WP_152273528.1">
    <property type="nucleotide sequence ID" value="NZ_BAAAKG010000001.1"/>
</dbReference>
<dbReference type="Pfam" id="PF02424">
    <property type="entry name" value="ApbE"/>
    <property type="match status" value="1"/>
</dbReference>
<evidence type="ECO:0000313" key="11">
    <source>
        <dbReference type="EMBL" id="UYB35117.1"/>
    </source>
</evidence>
<dbReference type="InterPro" id="IPR003374">
    <property type="entry name" value="ApbE-like_sf"/>
</dbReference>
<keyword evidence="12" id="KW-1185">Reference proteome</keyword>
<dbReference type="InterPro" id="IPR024932">
    <property type="entry name" value="ApbE"/>
</dbReference>
<comment type="catalytic activity">
    <reaction evidence="10">
        <text>L-threonyl-[protein] + FAD = FMN-L-threonyl-[protein] + AMP + H(+)</text>
        <dbReference type="Rhea" id="RHEA:36847"/>
        <dbReference type="Rhea" id="RHEA-COMP:11060"/>
        <dbReference type="Rhea" id="RHEA-COMP:11061"/>
        <dbReference type="ChEBI" id="CHEBI:15378"/>
        <dbReference type="ChEBI" id="CHEBI:30013"/>
        <dbReference type="ChEBI" id="CHEBI:57692"/>
        <dbReference type="ChEBI" id="CHEBI:74257"/>
        <dbReference type="ChEBI" id="CHEBI:456215"/>
        <dbReference type="EC" id="2.7.1.180"/>
    </reaction>
</comment>
<sequence length="294" mass="30815">MDAWSFEAIGTHWEISAGAPLDAATRAAVSGLVSGYDQALSRFRSDSVLAGLFHGGGTAVLPGYTAELLSLYDSLDRLTEGRMNPLVGGSLELLGYGPGYRLTPQGPASGAPDWQRAVQWESVQREAGGPAEVRLSLAGPGTIDVGAAGKGQLVDLVWELVTGRGYASVVVDAGSDMRHSGPALRVGLEHPFDPQQAIGVVQLQDRALCASAINRRAWGNGLHHVLDASTGLPVNAVAATWVLARDAMTADGLATALFLTDPSLLAAEFDFDYVRMFSDGRAEYSSAMAGVLFS</sequence>
<evidence type="ECO:0000256" key="4">
    <source>
        <dbReference type="ARBA" id="ARBA00022630"/>
    </source>
</evidence>
<accession>A0ABY6FQJ3</accession>
<dbReference type="EC" id="2.7.1.180" evidence="2"/>
<evidence type="ECO:0000256" key="2">
    <source>
        <dbReference type="ARBA" id="ARBA00011955"/>
    </source>
</evidence>
<dbReference type="PANTHER" id="PTHR30040:SF2">
    <property type="entry name" value="FAD:PROTEIN FMN TRANSFERASE"/>
    <property type="match status" value="1"/>
</dbReference>
<evidence type="ECO:0000256" key="6">
    <source>
        <dbReference type="ARBA" id="ARBA00022723"/>
    </source>
</evidence>
<dbReference type="Gene3D" id="3.10.520.10">
    <property type="entry name" value="ApbE-like domains"/>
    <property type="match status" value="1"/>
</dbReference>
<keyword evidence="4" id="KW-0285">Flavoprotein</keyword>
<keyword evidence="8" id="KW-0460">Magnesium</keyword>
<dbReference type="SUPFAM" id="SSF143631">
    <property type="entry name" value="ApbE-like"/>
    <property type="match status" value="1"/>
</dbReference>
<protein>
    <recommendedName>
        <fullName evidence="3">FAD:protein FMN transferase</fullName>
        <ecNumber evidence="2">2.7.1.180</ecNumber>
    </recommendedName>
    <alternativeName>
        <fullName evidence="9">Flavin transferase</fullName>
    </alternativeName>
</protein>
<dbReference type="EMBL" id="CP106856">
    <property type="protein sequence ID" value="UYB35117.1"/>
    <property type="molecule type" value="Genomic_DNA"/>
</dbReference>
<evidence type="ECO:0000256" key="8">
    <source>
        <dbReference type="ARBA" id="ARBA00022842"/>
    </source>
</evidence>
<evidence type="ECO:0000256" key="5">
    <source>
        <dbReference type="ARBA" id="ARBA00022679"/>
    </source>
</evidence>
<dbReference type="GO" id="GO:0016740">
    <property type="term" value="F:transferase activity"/>
    <property type="evidence" value="ECO:0007669"/>
    <property type="project" value="UniProtKB-KW"/>
</dbReference>
<evidence type="ECO:0000256" key="9">
    <source>
        <dbReference type="ARBA" id="ARBA00031306"/>
    </source>
</evidence>
<dbReference type="Proteomes" id="UP001063368">
    <property type="component" value="Chromosome"/>
</dbReference>
<comment type="cofactor">
    <cofactor evidence="1">
        <name>Mg(2+)</name>
        <dbReference type="ChEBI" id="CHEBI:18420"/>
    </cofactor>
</comment>
<evidence type="ECO:0000313" key="12">
    <source>
        <dbReference type="Proteomes" id="UP001063368"/>
    </source>
</evidence>
<keyword evidence="5 11" id="KW-0808">Transferase</keyword>
<evidence type="ECO:0000256" key="10">
    <source>
        <dbReference type="ARBA" id="ARBA00048540"/>
    </source>
</evidence>
<evidence type="ECO:0000256" key="7">
    <source>
        <dbReference type="ARBA" id="ARBA00022827"/>
    </source>
</evidence>
<keyword evidence="6" id="KW-0479">Metal-binding</keyword>